<accession>A0A7S2M1F1</accession>
<proteinExistence type="predicted"/>
<dbReference type="EMBL" id="HBGW01070923">
    <property type="protein sequence ID" value="CAD9620976.1"/>
    <property type="molecule type" value="Transcribed_RNA"/>
</dbReference>
<evidence type="ECO:0000313" key="1">
    <source>
        <dbReference type="EMBL" id="CAD9620976.1"/>
    </source>
</evidence>
<name>A0A7S2M1F1_9DINO</name>
<organism evidence="1">
    <name type="scientific">Zooxanthella nutricula</name>
    <dbReference type="NCBI Taxonomy" id="1333877"/>
    <lineage>
        <taxon>Eukaryota</taxon>
        <taxon>Sar</taxon>
        <taxon>Alveolata</taxon>
        <taxon>Dinophyceae</taxon>
        <taxon>Peridiniales</taxon>
        <taxon>Peridiniales incertae sedis</taxon>
        <taxon>Zooxanthella</taxon>
    </lineage>
</organism>
<reference evidence="1" key="1">
    <citation type="submission" date="2021-01" db="EMBL/GenBank/DDBJ databases">
        <authorList>
            <person name="Corre E."/>
            <person name="Pelletier E."/>
            <person name="Niang G."/>
            <person name="Scheremetjew M."/>
            <person name="Finn R."/>
            <person name="Kale V."/>
            <person name="Holt S."/>
            <person name="Cochrane G."/>
            <person name="Meng A."/>
            <person name="Brown T."/>
            <person name="Cohen L."/>
        </authorList>
    </citation>
    <scope>NUCLEOTIDE SEQUENCE</scope>
    <source>
        <strain evidence="1">RCC3387</strain>
    </source>
</reference>
<sequence length="138" mass="14681">MYAFVLFTKGLLRDGLFAKILLALRCGEPGAPEIVTALADTGFEFPGQGVYATLEQEGLPPSVPAEDGVKLSTAYKHLLQVLALPLSAHGSIGVMEKQADEICMRFRHMNSANPTKFCSSSSLDSKAVEKAPLSEPGA</sequence>
<dbReference type="AlphaFoldDB" id="A0A7S2M1F1"/>
<gene>
    <name evidence="1" type="ORF">BRAN1462_LOCUS45247</name>
</gene>
<protein>
    <submittedName>
        <fullName evidence="1">Uncharacterized protein</fullName>
    </submittedName>
</protein>